<evidence type="ECO:0000256" key="1">
    <source>
        <dbReference type="SAM" id="MobiDB-lite"/>
    </source>
</evidence>
<evidence type="ECO:0000313" key="4">
    <source>
        <dbReference type="Proteomes" id="UP000216063"/>
    </source>
</evidence>
<keyword evidence="2" id="KW-0812">Transmembrane</keyword>
<comment type="caution">
    <text evidence="3">The sequence shown here is derived from an EMBL/GenBank/DDBJ whole genome shotgun (WGS) entry which is preliminary data.</text>
</comment>
<evidence type="ECO:0000313" key="3">
    <source>
        <dbReference type="EMBL" id="OYN81276.1"/>
    </source>
</evidence>
<feature type="compositionally biased region" description="Polar residues" evidence="1">
    <location>
        <begin position="125"/>
        <end position="149"/>
    </location>
</feature>
<feature type="region of interest" description="Disordered" evidence="1">
    <location>
        <begin position="44"/>
        <end position="149"/>
    </location>
</feature>
<sequence length="149" mass="15253">MPSGPDPVTTPWYRTSAATSAAGVLGLAVITLLVYAVITMSSEWSSPGTETVAPPGTYVPEAPHIAGNSKESSTSTSYPQVRLSTTEIGLPSDSATSGTTTSASDTSDIPPAERTAPTFPGTFPTRVTNPPGTRSTSGPRLNQTRTASP</sequence>
<dbReference type="EMBL" id="NOZR01000004">
    <property type="protein sequence ID" value="OYN81276.1"/>
    <property type="molecule type" value="Genomic_DNA"/>
</dbReference>
<accession>A0A255DPJ0</accession>
<keyword evidence="4" id="KW-1185">Reference proteome</keyword>
<feature type="transmembrane region" description="Helical" evidence="2">
    <location>
        <begin position="20"/>
        <end position="38"/>
    </location>
</feature>
<dbReference type="AlphaFoldDB" id="A0A255DPJ0"/>
<evidence type="ECO:0000256" key="2">
    <source>
        <dbReference type="SAM" id="Phobius"/>
    </source>
</evidence>
<protein>
    <submittedName>
        <fullName evidence="3">Uncharacterized protein</fullName>
    </submittedName>
</protein>
<dbReference type="OrthoDB" id="4733163at2"/>
<organism evidence="3 4">
    <name type="scientific">Mycolicibacterium sphagni</name>
    <dbReference type="NCBI Taxonomy" id="1786"/>
    <lineage>
        <taxon>Bacteria</taxon>
        <taxon>Bacillati</taxon>
        <taxon>Actinomycetota</taxon>
        <taxon>Actinomycetes</taxon>
        <taxon>Mycobacteriales</taxon>
        <taxon>Mycobacteriaceae</taxon>
        <taxon>Mycolicibacterium</taxon>
    </lineage>
</organism>
<keyword evidence="2" id="KW-1133">Transmembrane helix</keyword>
<reference evidence="3 4" key="1">
    <citation type="submission" date="2017-07" db="EMBL/GenBank/DDBJ databases">
        <title>The new phylogeny of genus Mycobacterium.</title>
        <authorList>
            <person name="Tortoli E."/>
            <person name="Trovato A."/>
            <person name="Cirillo D.M."/>
        </authorList>
    </citation>
    <scope>NUCLEOTIDE SEQUENCE [LARGE SCALE GENOMIC DNA]</scope>
    <source>
        <strain evidence="3 4">ATCC 33027</strain>
    </source>
</reference>
<feature type="compositionally biased region" description="Polar residues" evidence="1">
    <location>
        <begin position="69"/>
        <end position="87"/>
    </location>
</feature>
<gene>
    <name evidence="3" type="ORF">CG716_07065</name>
</gene>
<dbReference type="RefSeq" id="WP_094477808.1">
    <property type="nucleotide sequence ID" value="NZ_JACKSC010000345.1"/>
</dbReference>
<dbReference type="Proteomes" id="UP000216063">
    <property type="component" value="Unassembled WGS sequence"/>
</dbReference>
<feature type="compositionally biased region" description="Low complexity" evidence="1">
    <location>
        <begin position="92"/>
        <end position="108"/>
    </location>
</feature>
<name>A0A255DPJ0_9MYCO</name>
<keyword evidence="2" id="KW-0472">Membrane</keyword>
<proteinExistence type="predicted"/>